<dbReference type="EMBL" id="OBMQ01000014">
    <property type="protein sequence ID" value="SOC22591.1"/>
    <property type="molecule type" value="Genomic_DNA"/>
</dbReference>
<dbReference type="SUPFAM" id="SSF51445">
    <property type="entry name" value="(Trans)glycosidases"/>
    <property type="match status" value="1"/>
</dbReference>
<evidence type="ECO:0000313" key="3">
    <source>
        <dbReference type="Proteomes" id="UP000219636"/>
    </source>
</evidence>
<reference evidence="3" key="1">
    <citation type="submission" date="2017-08" db="EMBL/GenBank/DDBJ databases">
        <authorList>
            <person name="Varghese N."/>
            <person name="Submissions S."/>
        </authorList>
    </citation>
    <scope>NUCLEOTIDE SEQUENCE [LARGE SCALE GENOMIC DNA]</scope>
    <source>
        <strain evidence="3">JC22</strain>
    </source>
</reference>
<organism evidence="2 3">
    <name type="scientific">Ureibacillus xyleni</name>
    <dbReference type="NCBI Taxonomy" id="614648"/>
    <lineage>
        <taxon>Bacteria</taxon>
        <taxon>Bacillati</taxon>
        <taxon>Bacillota</taxon>
        <taxon>Bacilli</taxon>
        <taxon>Bacillales</taxon>
        <taxon>Caryophanaceae</taxon>
        <taxon>Ureibacillus</taxon>
    </lineage>
</organism>
<sequence length="216" mass="24801">MVTYHWGVDSSQNVTQELYNAVRQKYGKPDYWGRYLTRVEGAAEGLTKDEIQLLHHNGTKLMPIYNDFKRAIGENHAKVVAMNAAYQAKRLGISKGTPIFVNIDRSFEVDSTWIRGYVDYLYNTDYKPGFYYYPSEGKFSEAYCEAVDQDKKVAVQAILWSAEPEIGLTKAKDAPPFKPVMPDCDANVWAWQYGRDAEDLRVDTNLIDPRVLDMLY</sequence>
<dbReference type="Proteomes" id="UP000219636">
    <property type="component" value="Unassembled WGS sequence"/>
</dbReference>
<evidence type="ECO:0000313" key="2">
    <source>
        <dbReference type="EMBL" id="SOC22591.1"/>
    </source>
</evidence>
<dbReference type="RefSeq" id="WP_097074793.1">
    <property type="nucleotide sequence ID" value="NZ_OBMQ01000014.1"/>
</dbReference>
<dbReference type="OrthoDB" id="2080590at2"/>
<dbReference type="Pfam" id="PF08924">
    <property type="entry name" value="Rv2525c_GlyHyd-like"/>
    <property type="match status" value="1"/>
</dbReference>
<evidence type="ECO:0000259" key="1">
    <source>
        <dbReference type="Pfam" id="PF08924"/>
    </source>
</evidence>
<keyword evidence="3" id="KW-1185">Reference proteome</keyword>
<accession>A0A285TJV4</accession>
<dbReference type="InterPro" id="IPR015020">
    <property type="entry name" value="Rv2525c-like_Glyco_Hydro-like"/>
</dbReference>
<dbReference type="AlphaFoldDB" id="A0A285TJV4"/>
<gene>
    <name evidence="2" type="ORF">SAMN05880501_11457</name>
</gene>
<proteinExistence type="predicted"/>
<dbReference type="InterPro" id="IPR017853">
    <property type="entry name" value="GH"/>
</dbReference>
<name>A0A285TJV4_9BACL</name>
<dbReference type="Gene3D" id="3.20.20.80">
    <property type="entry name" value="Glycosidases"/>
    <property type="match status" value="1"/>
</dbReference>
<feature type="domain" description="Rv2525c-like glycoside hydrolase-like" evidence="1">
    <location>
        <begin position="31"/>
        <end position="131"/>
    </location>
</feature>
<protein>
    <submittedName>
        <fullName evidence="2">Uncharacterized protein DUF1906</fullName>
    </submittedName>
</protein>